<comment type="caution">
    <text evidence="1">The sequence shown here is derived from an EMBL/GenBank/DDBJ whole genome shotgun (WGS) entry which is preliminary data.</text>
</comment>
<dbReference type="Proteomes" id="UP001489719">
    <property type="component" value="Unassembled WGS sequence"/>
</dbReference>
<proteinExistence type="predicted"/>
<sequence>MSPVVARIFDVPFIEHDVPLVSPTGIRRKSSSSTDGRSVRRRISRACDQCNQLRTKCDGKQPCLHCVEFSLQCDYIRERKKRGKASKRELAEQAAEEALAAAAAPTEEETDQNKIQDSELADEDEQAVDDRHGQIGKFEGPTFDLTANELSNLLAGADGERQVSSVGMLHLSHTSPSSHLSPPIPPPQSTPTSQAWYALSSPSEPSVPGFSFPDPTMNAMLHSSPSGMRYPVLNEVLPQLLNFMPQSLPGDLLETYFSRNIYCLAPILRKSSILSTVRPRTCSASLLYSLLLSAAHTSDHPHMTLSPSARQDIIHRLRDLCVSSLHPFLHSAVLGTLDDVMTYVHLGTVTSASEFKGWSLRWWNAAWTLARELKLNIEHPDLDGEVREEMRRTWWLLFIVDRHLGLCYNRPLAILDAQSMRLYHPLTTDEEWASDAVLTPAELIPDAATKLGVSYAVTGPGIFGFFLPIMAILGGIVELHHLEQHPTMRLGTTSSELRGHLLTCLDIYERSLNAHDDNGVWRFYAAHLAHVLKILLAGYCDPLDLLLASDSLLATTEFMTCTTHALRAADAVGRILTLDPELTFMPFFFGVYLLHGSFVWLMLVDKLESDVAEEVRDACETVVRAHEVCIVTLSTEYQRNFRRVMRGALVGMRKGIEGAEREEGRRRRREIVGLYRWCAGGSGLAV</sequence>
<dbReference type="EMBL" id="MU970054">
    <property type="protein sequence ID" value="KAK9324022.1"/>
    <property type="molecule type" value="Genomic_DNA"/>
</dbReference>
<keyword evidence="2" id="KW-1185">Reference proteome</keyword>
<protein>
    <submittedName>
        <fullName evidence="1">Fungal-specific transcription factor domain-containing protein</fullName>
    </submittedName>
</protein>
<evidence type="ECO:0000313" key="2">
    <source>
        <dbReference type="Proteomes" id="UP001489719"/>
    </source>
</evidence>
<accession>A0ACC3TTM7</accession>
<reference evidence="2" key="1">
    <citation type="journal article" date="2024" name="Front. Bioeng. Biotechnol.">
        <title>Genome-scale model development and genomic sequencing of the oleaginous clade Lipomyces.</title>
        <authorList>
            <person name="Czajka J.J."/>
            <person name="Han Y."/>
            <person name="Kim J."/>
            <person name="Mondo S.J."/>
            <person name="Hofstad B.A."/>
            <person name="Robles A."/>
            <person name="Haridas S."/>
            <person name="Riley R."/>
            <person name="LaButti K."/>
            <person name="Pangilinan J."/>
            <person name="Andreopoulos W."/>
            <person name="Lipzen A."/>
            <person name="Yan J."/>
            <person name="Wang M."/>
            <person name="Ng V."/>
            <person name="Grigoriev I.V."/>
            <person name="Spatafora J.W."/>
            <person name="Magnuson J.K."/>
            <person name="Baker S.E."/>
            <person name="Pomraning K.R."/>
        </authorList>
    </citation>
    <scope>NUCLEOTIDE SEQUENCE [LARGE SCALE GENOMIC DNA]</scope>
    <source>
        <strain evidence="2">CBS 10300</strain>
    </source>
</reference>
<organism evidence="1 2">
    <name type="scientific">Lipomyces orientalis</name>
    <dbReference type="NCBI Taxonomy" id="1233043"/>
    <lineage>
        <taxon>Eukaryota</taxon>
        <taxon>Fungi</taxon>
        <taxon>Dikarya</taxon>
        <taxon>Ascomycota</taxon>
        <taxon>Saccharomycotina</taxon>
        <taxon>Lipomycetes</taxon>
        <taxon>Lipomycetales</taxon>
        <taxon>Lipomycetaceae</taxon>
        <taxon>Lipomyces</taxon>
    </lineage>
</organism>
<evidence type="ECO:0000313" key="1">
    <source>
        <dbReference type="EMBL" id="KAK9324022.1"/>
    </source>
</evidence>
<gene>
    <name evidence="1" type="ORF">V1517DRAFT_257013</name>
</gene>
<name>A0ACC3TTM7_9ASCO</name>